<dbReference type="SMART" id="SM00458">
    <property type="entry name" value="RICIN"/>
    <property type="match status" value="1"/>
</dbReference>
<dbReference type="Gene3D" id="2.80.10.50">
    <property type="match status" value="3"/>
</dbReference>
<dbReference type="Pfam" id="PF00652">
    <property type="entry name" value="Ricin_B_lectin"/>
    <property type="match status" value="1"/>
</dbReference>
<feature type="signal peptide" evidence="1">
    <location>
        <begin position="1"/>
        <end position="23"/>
    </location>
</feature>
<dbReference type="InterPro" id="IPR035992">
    <property type="entry name" value="Ricin_B-like_lectins"/>
</dbReference>
<dbReference type="SUPFAM" id="SSF50370">
    <property type="entry name" value="Ricin B-like lectins"/>
    <property type="match status" value="1"/>
</dbReference>
<organism evidence="3 4">
    <name type="scientific">Streptomyces blastmyceticus</name>
    <dbReference type="NCBI Taxonomy" id="68180"/>
    <lineage>
        <taxon>Bacteria</taxon>
        <taxon>Bacillati</taxon>
        <taxon>Actinomycetota</taxon>
        <taxon>Actinomycetes</taxon>
        <taxon>Kitasatosporales</taxon>
        <taxon>Streptomycetaceae</taxon>
        <taxon>Streptomyces</taxon>
    </lineage>
</organism>
<comment type="caution">
    <text evidence="3">The sequence shown here is derived from an EMBL/GenBank/DDBJ whole genome shotgun (WGS) entry which is preliminary data.</text>
</comment>
<evidence type="ECO:0000313" key="3">
    <source>
        <dbReference type="EMBL" id="GAA0347678.1"/>
    </source>
</evidence>
<feature type="domain" description="Ricin B lectin" evidence="2">
    <location>
        <begin position="39"/>
        <end position="176"/>
    </location>
</feature>
<keyword evidence="4" id="KW-1185">Reference proteome</keyword>
<dbReference type="Proteomes" id="UP001500063">
    <property type="component" value="Unassembled WGS sequence"/>
</dbReference>
<protein>
    <recommendedName>
        <fullName evidence="2">Ricin B lectin domain-containing protein</fullName>
    </recommendedName>
</protein>
<proteinExistence type="predicted"/>
<evidence type="ECO:0000256" key="1">
    <source>
        <dbReference type="SAM" id="SignalP"/>
    </source>
</evidence>
<reference evidence="3 4" key="1">
    <citation type="journal article" date="2019" name="Int. J. Syst. Evol. Microbiol.">
        <title>The Global Catalogue of Microorganisms (GCM) 10K type strain sequencing project: providing services to taxonomists for standard genome sequencing and annotation.</title>
        <authorList>
            <consortium name="The Broad Institute Genomics Platform"/>
            <consortium name="The Broad Institute Genome Sequencing Center for Infectious Disease"/>
            <person name="Wu L."/>
            <person name="Ma J."/>
        </authorList>
    </citation>
    <scope>NUCLEOTIDE SEQUENCE [LARGE SCALE GENOMIC DNA]</scope>
    <source>
        <strain evidence="3 4">JCM 4565</strain>
    </source>
</reference>
<keyword evidence="1" id="KW-0732">Signal</keyword>
<accession>A0ABN0WV93</accession>
<gene>
    <name evidence="3" type="ORF">GCM10010319_25350</name>
</gene>
<name>A0ABN0WV93_9ACTN</name>
<feature type="chain" id="PRO_5046804452" description="Ricin B lectin domain-containing protein" evidence="1">
    <location>
        <begin position="24"/>
        <end position="177"/>
    </location>
</feature>
<dbReference type="InterPro" id="IPR000772">
    <property type="entry name" value="Ricin_B_lectin"/>
</dbReference>
<dbReference type="EMBL" id="BAAABW010000013">
    <property type="protein sequence ID" value="GAA0347678.1"/>
    <property type="molecule type" value="Genomic_DNA"/>
</dbReference>
<dbReference type="PROSITE" id="PS50231">
    <property type="entry name" value="RICIN_B_LECTIN"/>
    <property type="match status" value="1"/>
</dbReference>
<evidence type="ECO:0000259" key="2">
    <source>
        <dbReference type="SMART" id="SM00458"/>
    </source>
</evidence>
<sequence>MKLRMLAAATGIAALATFTGAPAANAIGLAASGPDMQGTNLWYSLAANNKCVGLANGGSTANGTELVVWDCHGHLDQRWTNFQSGSGWAIASLAADNKCVGLADGGSTANGTRLVLWNCHGHRDQQWHSITGDDLIYSNAADNKCIGLADGGSTANGTRLVLWNCHGHRDQQWRIDY</sequence>
<evidence type="ECO:0000313" key="4">
    <source>
        <dbReference type="Proteomes" id="UP001500063"/>
    </source>
</evidence>